<accession>A0A5N6EY34</accession>
<dbReference type="Proteomes" id="UP000326799">
    <property type="component" value="Unassembled WGS sequence"/>
</dbReference>
<proteinExistence type="predicted"/>
<dbReference type="EMBL" id="ML733412">
    <property type="protein sequence ID" value="KAB8222416.1"/>
    <property type="molecule type" value="Genomic_DNA"/>
</dbReference>
<reference evidence="1 2" key="1">
    <citation type="submission" date="2019-04" db="EMBL/GenBank/DDBJ databases">
        <title>Fungal friends and foes A comparative genomics study of 23 Aspergillus species from section Flavi.</title>
        <authorList>
            <consortium name="DOE Joint Genome Institute"/>
            <person name="Kjaerbolling I."/>
            <person name="Vesth T.C."/>
            <person name="Frisvad J.C."/>
            <person name="Nybo J.L."/>
            <person name="Theobald S."/>
            <person name="Kildgaard S."/>
            <person name="Petersen T.I."/>
            <person name="Kuo A."/>
            <person name="Sato A."/>
            <person name="Lyhne E.K."/>
            <person name="Kogle M.E."/>
            <person name="Wiebenga A."/>
            <person name="Kun R.S."/>
            <person name="Lubbers R.J."/>
            <person name="Makela M.R."/>
            <person name="Barry K."/>
            <person name="Chovatia M."/>
            <person name="Clum A."/>
            <person name="Daum C."/>
            <person name="Haridas S."/>
            <person name="He G."/>
            <person name="LaButti K."/>
            <person name="Lipzen A."/>
            <person name="Mondo S."/>
            <person name="Pangilinan J."/>
            <person name="Riley R."/>
            <person name="Salamov A."/>
            <person name="Simmons B.A."/>
            <person name="Magnuson J.K."/>
            <person name="Henrissat B."/>
            <person name="Mortensen U.H."/>
            <person name="Larsen T.O."/>
            <person name="De vries R.P."/>
            <person name="Grigoriev I.V."/>
            <person name="Machida M."/>
            <person name="Baker S.E."/>
            <person name="Andersen M.R."/>
        </authorList>
    </citation>
    <scope>NUCLEOTIDE SEQUENCE [LARGE SCALE GENOMIC DNA]</scope>
    <source>
        <strain evidence="1 2">CBS 126849</strain>
    </source>
</reference>
<gene>
    <name evidence="1" type="ORF">BDV33DRAFT_201404</name>
</gene>
<sequence>MKVKDYNALTLAQPTNFSVMMKSGELLWGTGCRMPNEDVCRIIAALPHDFRFIDAVLAGAACPLGSELSGGVCNNWGSILASNGNGHILPSGRDLSATHTLQKAELVEKVSYTPASSSHPVYQTICARIADLIERAAPGPPRDILVLDKDVFLYPSGMSAISHVHQMLFH</sequence>
<keyword evidence="2" id="KW-1185">Reference proteome</keyword>
<name>A0A5N6EY34_9EURO</name>
<evidence type="ECO:0000313" key="2">
    <source>
        <dbReference type="Proteomes" id="UP000326799"/>
    </source>
</evidence>
<dbReference type="AlphaFoldDB" id="A0A5N6EY34"/>
<organism evidence="1 2">
    <name type="scientific">Aspergillus novoparasiticus</name>
    <dbReference type="NCBI Taxonomy" id="986946"/>
    <lineage>
        <taxon>Eukaryota</taxon>
        <taxon>Fungi</taxon>
        <taxon>Dikarya</taxon>
        <taxon>Ascomycota</taxon>
        <taxon>Pezizomycotina</taxon>
        <taxon>Eurotiomycetes</taxon>
        <taxon>Eurotiomycetidae</taxon>
        <taxon>Eurotiales</taxon>
        <taxon>Aspergillaceae</taxon>
        <taxon>Aspergillus</taxon>
        <taxon>Aspergillus subgen. Circumdati</taxon>
    </lineage>
</organism>
<protein>
    <submittedName>
        <fullName evidence="1">Uncharacterized protein</fullName>
    </submittedName>
</protein>
<evidence type="ECO:0000313" key="1">
    <source>
        <dbReference type="EMBL" id="KAB8222416.1"/>
    </source>
</evidence>